<geneLocation type="plasmid" evidence="3 5">
    <name>unnamed2</name>
</geneLocation>
<accession>A0A9X6XJ96</accession>
<evidence type="ECO:0000313" key="2">
    <source>
        <dbReference type="EMBL" id="PAY47774.1"/>
    </source>
</evidence>
<evidence type="ECO:0000313" key="4">
    <source>
        <dbReference type="Proteomes" id="UP000218139"/>
    </source>
</evidence>
<dbReference type="EMBL" id="CP123973">
    <property type="protein sequence ID" value="WII29817.1"/>
    <property type="molecule type" value="Genomic_DNA"/>
</dbReference>
<proteinExistence type="predicted"/>
<dbReference type="Proteomes" id="UP001231316">
    <property type="component" value="Plasmid unnamed2"/>
</dbReference>
<dbReference type="EMBL" id="LXZO01000077">
    <property type="protein sequence ID" value="PAY47774.1"/>
    <property type="molecule type" value="Genomic_DNA"/>
</dbReference>
<dbReference type="RefSeq" id="WP_095759614.1">
    <property type="nucleotide sequence ID" value="NZ_CP123973.1"/>
</dbReference>
<organism evidence="2 4">
    <name type="scientific">Ligilactobacillus salivarius</name>
    <dbReference type="NCBI Taxonomy" id="1624"/>
    <lineage>
        <taxon>Bacteria</taxon>
        <taxon>Bacillati</taxon>
        <taxon>Bacillota</taxon>
        <taxon>Bacilli</taxon>
        <taxon>Lactobacillales</taxon>
        <taxon>Lactobacillaceae</taxon>
        <taxon>Ligilactobacillus</taxon>
    </lineage>
</organism>
<keyword evidence="1" id="KW-0472">Membrane</keyword>
<protein>
    <submittedName>
        <fullName evidence="2">Uncharacterized protein</fullName>
    </submittedName>
</protein>
<feature type="transmembrane region" description="Helical" evidence="1">
    <location>
        <begin position="6"/>
        <end position="27"/>
    </location>
</feature>
<reference evidence="2 4" key="1">
    <citation type="submission" date="2016-05" db="EMBL/GenBank/DDBJ databases">
        <authorList>
            <person name="Lee J.-Y."/>
            <person name="Kim E.B."/>
            <person name="Choi Y.-J."/>
        </authorList>
    </citation>
    <scope>NUCLEOTIDE SEQUENCE [LARGE SCALE GENOMIC DNA]</scope>
    <source>
        <strain evidence="2 4">KLA006</strain>
    </source>
</reference>
<feature type="transmembrane region" description="Helical" evidence="1">
    <location>
        <begin position="104"/>
        <end position="130"/>
    </location>
</feature>
<dbReference type="Proteomes" id="UP000218139">
    <property type="component" value="Unassembled WGS sequence"/>
</dbReference>
<keyword evidence="1" id="KW-0812">Transmembrane</keyword>
<name>A0A9X6XJ96_9LACO</name>
<gene>
    <name evidence="2" type="ORF">A8C52_05780</name>
    <name evidence="3" type="ORF">QFE45_11170</name>
</gene>
<keyword evidence="1" id="KW-1133">Transmembrane helix</keyword>
<evidence type="ECO:0000313" key="5">
    <source>
        <dbReference type="Proteomes" id="UP001231316"/>
    </source>
</evidence>
<evidence type="ECO:0000256" key="1">
    <source>
        <dbReference type="SAM" id="Phobius"/>
    </source>
</evidence>
<sequence length="248" mass="28406">MNSINVPWIYLLPWIMFALMLIANINLMVYTSPSSDEAVNLDGGLKGLFQKVFTKKSNKVKIIAVYIAITLVEFILVFGLWYFLKYSFLHKIFDFINKAINAALNALPLTALLSYVMVPLIILYIIYITLGIRAYRKKKASFEAWKKKQTKLKEKRAKEQLPMPSLTINDVSSFLAFKRTKDLVGARYKDETWFQLFNEEQLARVKKARPDLLITVDRYPSILMINKDKADVVSPSQAIKIVKGGGVK</sequence>
<keyword evidence="3" id="KW-0614">Plasmid</keyword>
<evidence type="ECO:0000313" key="3">
    <source>
        <dbReference type="EMBL" id="WII29817.1"/>
    </source>
</evidence>
<feature type="transmembrane region" description="Helical" evidence="1">
    <location>
        <begin position="63"/>
        <end position="84"/>
    </location>
</feature>
<dbReference type="AlphaFoldDB" id="A0A9X6XJ96"/>
<reference evidence="3" key="2">
    <citation type="submission" date="2023-04" db="EMBL/GenBank/DDBJ databases">
        <title>Four porcine-derived lactic acid bacteria strains analyses and their evaluation as potential probiotics based on genomics.</title>
        <authorList>
            <person name="Niu D."/>
        </authorList>
    </citation>
    <scope>NUCLEOTIDE SEQUENCE</scope>
    <source>
        <strain evidence="3">ZSA5</strain>
        <plasmid evidence="3">unnamed2</plasmid>
    </source>
</reference>